<organism evidence="1 2">
    <name type="scientific">Bifidobacterium bohemicum DSM 22767</name>
    <dbReference type="NCBI Taxonomy" id="1437606"/>
    <lineage>
        <taxon>Bacteria</taxon>
        <taxon>Bacillati</taxon>
        <taxon>Actinomycetota</taxon>
        <taxon>Actinomycetes</taxon>
        <taxon>Bifidobacteriales</taxon>
        <taxon>Bifidobacteriaceae</taxon>
        <taxon>Bifidobacterium</taxon>
    </lineage>
</organism>
<gene>
    <name evidence="1" type="ORF">BBOH_1663</name>
</gene>
<keyword evidence="2" id="KW-1185">Reference proteome</keyword>
<evidence type="ECO:0000313" key="2">
    <source>
        <dbReference type="Proteomes" id="UP000029096"/>
    </source>
</evidence>
<dbReference type="EMBL" id="JGYP01000003">
    <property type="protein sequence ID" value="KFI45300.1"/>
    <property type="molecule type" value="Genomic_DNA"/>
</dbReference>
<proteinExistence type="predicted"/>
<protein>
    <submittedName>
        <fullName evidence="1">Uncharacterized protein</fullName>
    </submittedName>
</protein>
<accession>A0A086ZFK0</accession>
<dbReference type="AlphaFoldDB" id="A0A086ZFK0"/>
<reference evidence="1 2" key="1">
    <citation type="submission" date="2014-03" db="EMBL/GenBank/DDBJ databases">
        <title>Genomics of Bifidobacteria.</title>
        <authorList>
            <person name="Ventura M."/>
            <person name="Milani C."/>
            <person name="Lugli G.A."/>
        </authorList>
    </citation>
    <scope>NUCLEOTIDE SEQUENCE [LARGE SCALE GENOMIC DNA]</scope>
    <source>
        <strain evidence="1 2">DSM 22767</strain>
    </source>
</reference>
<name>A0A086ZFK0_9BIFI</name>
<evidence type="ECO:0000313" key="1">
    <source>
        <dbReference type="EMBL" id="KFI45300.1"/>
    </source>
</evidence>
<dbReference type="Proteomes" id="UP000029096">
    <property type="component" value="Unassembled WGS sequence"/>
</dbReference>
<sequence length="50" mass="6221">MQLYIDFLLRISKDLPIRKKALIFYRKVETSIYGQREIVFWQRLPFIIIF</sequence>
<comment type="caution">
    <text evidence="1">The sequence shown here is derived from an EMBL/GenBank/DDBJ whole genome shotgun (WGS) entry which is preliminary data.</text>
</comment>